<dbReference type="GO" id="GO:0042127">
    <property type="term" value="P:regulation of cell population proliferation"/>
    <property type="evidence" value="ECO:0007669"/>
    <property type="project" value="TreeGrafter"/>
</dbReference>
<evidence type="ECO:0000256" key="3">
    <source>
        <dbReference type="ARBA" id="ARBA00023015"/>
    </source>
</evidence>
<feature type="compositionally biased region" description="Low complexity" evidence="7">
    <location>
        <begin position="132"/>
        <end position="142"/>
    </location>
</feature>
<evidence type="ECO:0000256" key="4">
    <source>
        <dbReference type="ARBA" id="ARBA00023125"/>
    </source>
</evidence>
<keyword evidence="5" id="KW-0804">Transcription</keyword>
<dbReference type="Proteomes" id="UP000663870">
    <property type="component" value="Unassembled WGS sequence"/>
</dbReference>
<dbReference type="EMBL" id="CAJNOL010018336">
    <property type="protein sequence ID" value="CAF1681275.1"/>
    <property type="molecule type" value="Genomic_DNA"/>
</dbReference>
<dbReference type="GO" id="GO:0000981">
    <property type="term" value="F:DNA-binding transcription factor activity, RNA polymerase II-specific"/>
    <property type="evidence" value="ECO:0007669"/>
    <property type="project" value="TreeGrafter"/>
</dbReference>
<dbReference type="EMBL" id="CAJNOH010000146">
    <property type="protein sequence ID" value="CAF0906218.1"/>
    <property type="molecule type" value="Genomic_DNA"/>
</dbReference>
<feature type="region of interest" description="Disordered" evidence="7">
    <location>
        <begin position="132"/>
        <end position="156"/>
    </location>
</feature>
<organism evidence="10 11">
    <name type="scientific">Rotaria sordida</name>
    <dbReference type="NCBI Taxonomy" id="392033"/>
    <lineage>
        <taxon>Eukaryota</taxon>
        <taxon>Metazoa</taxon>
        <taxon>Spiralia</taxon>
        <taxon>Gnathifera</taxon>
        <taxon>Rotifera</taxon>
        <taxon>Eurotatoria</taxon>
        <taxon>Bdelloidea</taxon>
        <taxon>Philodinida</taxon>
        <taxon>Philodinidae</taxon>
        <taxon>Rotaria</taxon>
    </lineage>
</organism>
<gene>
    <name evidence="10" type="ORF">JXQ802_LOCUS59197</name>
    <name evidence="9" type="ORF">PYM288_LOCUS9777</name>
</gene>
<evidence type="ECO:0000256" key="2">
    <source>
        <dbReference type="ARBA" id="ARBA00007770"/>
    </source>
</evidence>
<dbReference type="PANTHER" id="PTHR10812:SF17">
    <property type="entry name" value="TRANSCRIPTION FACTOR AP-2, ISOFORM D"/>
    <property type="match status" value="1"/>
</dbReference>
<feature type="domain" description="Transcription factor AP-2 C-terminal" evidence="8">
    <location>
        <begin position="9"/>
        <end position="126"/>
    </location>
</feature>
<keyword evidence="11" id="KW-1185">Reference proteome</keyword>
<keyword evidence="3" id="KW-0805">Transcription regulation</keyword>
<dbReference type="Proteomes" id="UP000663854">
    <property type="component" value="Unassembled WGS sequence"/>
</dbReference>
<dbReference type="InterPro" id="IPR013854">
    <property type="entry name" value="TF_AP2_C"/>
</dbReference>
<dbReference type="PANTHER" id="PTHR10812">
    <property type="entry name" value="TRANSCRIPTION FACTOR AP-2"/>
    <property type="match status" value="1"/>
</dbReference>
<name>A0A816H437_9BILA</name>
<keyword evidence="6" id="KW-0539">Nucleus</keyword>
<comment type="caution">
    <text evidence="10">The sequence shown here is derived from an EMBL/GenBank/DDBJ whole genome shotgun (WGS) entry which is preliminary data.</text>
</comment>
<feature type="compositionally biased region" description="Basic and acidic residues" evidence="7">
    <location>
        <begin position="143"/>
        <end position="156"/>
    </location>
</feature>
<protein>
    <recommendedName>
        <fullName evidence="8">Transcription factor AP-2 C-terminal domain-containing protein</fullName>
    </recommendedName>
</protein>
<evidence type="ECO:0000256" key="5">
    <source>
        <dbReference type="ARBA" id="ARBA00023163"/>
    </source>
</evidence>
<evidence type="ECO:0000256" key="1">
    <source>
        <dbReference type="ARBA" id="ARBA00004123"/>
    </source>
</evidence>
<dbReference type="InterPro" id="IPR004979">
    <property type="entry name" value="TF_AP2"/>
</dbReference>
<accession>A0A816H437</accession>
<feature type="non-terminal residue" evidence="10">
    <location>
        <position position="156"/>
    </location>
</feature>
<evidence type="ECO:0000259" key="8">
    <source>
        <dbReference type="Pfam" id="PF03299"/>
    </source>
</evidence>
<evidence type="ECO:0000313" key="11">
    <source>
        <dbReference type="Proteomes" id="UP000663870"/>
    </source>
</evidence>
<reference evidence="10" key="1">
    <citation type="submission" date="2021-02" db="EMBL/GenBank/DDBJ databases">
        <authorList>
            <person name="Nowell W R."/>
        </authorList>
    </citation>
    <scope>NUCLEOTIDE SEQUENCE</scope>
</reference>
<evidence type="ECO:0000256" key="6">
    <source>
        <dbReference type="ARBA" id="ARBA00023242"/>
    </source>
</evidence>
<dbReference type="GO" id="GO:0000977">
    <property type="term" value="F:RNA polymerase II transcription regulatory region sequence-specific DNA binding"/>
    <property type="evidence" value="ECO:0007669"/>
    <property type="project" value="TreeGrafter"/>
</dbReference>
<dbReference type="GO" id="GO:0005634">
    <property type="term" value="C:nucleus"/>
    <property type="evidence" value="ECO:0007669"/>
    <property type="project" value="UniProtKB-SubCell"/>
</dbReference>
<dbReference type="AlphaFoldDB" id="A0A816H437"/>
<keyword evidence="4" id="KW-0238">DNA-binding</keyword>
<comment type="subcellular location">
    <subcellularLocation>
        <location evidence="1">Nucleus</location>
    </subcellularLocation>
</comment>
<evidence type="ECO:0000313" key="9">
    <source>
        <dbReference type="EMBL" id="CAF0906218.1"/>
    </source>
</evidence>
<evidence type="ECO:0000313" key="10">
    <source>
        <dbReference type="EMBL" id="CAF1681275.1"/>
    </source>
</evidence>
<proteinExistence type="inferred from homology"/>
<dbReference type="Pfam" id="PF03299">
    <property type="entry name" value="TF_AP-2"/>
    <property type="match status" value="1"/>
</dbReference>
<sequence length="156" mass="17569">FFFVCFNLGEAAHLARDFHYVCDQEFPARQCAEHINRQYNTTHHLQEPCGITKRKQNILAAKQLIKEFTDLLSQDRSPLGTNSRLAPVLDLSVQRHLTHFSLVTHGFGTPAIVGAMSALQNYLTEMNKTFDKTTSTSSSSSIDNKKDTDLLHTKTS</sequence>
<evidence type="ECO:0000256" key="7">
    <source>
        <dbReference type="SAM" id="MobiDB-lite"/>
    </source>
</evidence>
<comment type="similarity">
    <text evidence="2">Belongs to the AP-2 family.</text>
</comment>